<feature type="signal peptide" evidence="1">
    <location>
        <begin position="1"/>
        <end position="25"/>
    </location>
</feature>
<dbReference type="OrthoDB" id="6742238at2759"/>
<keyword evidence="3" id="KW-1185">Reference proteome</keyword>
<evidence type="ECO:0000256" key="1">
    <source>
        <dbReference type="SAM" id="SignalP"/>
    </source>
</evidence>
<feature type="chain" id="PRO_5019860443" evidence="1">
    <location>
        <begin position="26"/>
        <end position="100"/>
    </location>
</feature>
<organism evidence="2 3">
    <name type="scientific">Asbolus verrucosus</name>
    <name type="common">Desert ironclad beetle</name>
    <dbReference type="NCBI Taxonomy" id="1661398"/>
    <lineage>
        <taxon>Eukaryota</taxon>
        <taxon>Metazoa</taxon>
        <taxon>Ecdysozoa</taxon>
        <taxon>Arthropoda</taxon>
        <taxon>Hexapoda</taxon>
        <taxon>Insecta</taxon>
        <taxon>Pterygota</taxon>
        <taxon>Neoptera</taxon>
        <taxon>Endopterygota</taxon>
        <taxon>Coleoptera</taxon>
        <taxon>Polyphaga</taxon>
        <taxon>Cucujiformia</taxon>
        <taxon>Tenebrionidae</taxon>
        <taxon>Pimeliinae</taxon>
        <taxon>Asbolus</taxon>
    </lineage>
</organism>
<dbReference type="EMBL" id="QDEB01116744">
    <property type="protein sequence ID" value="RZB40700.1"/>
    <property type="molecule type" value="Genomic_DNA"/>
</dbReference>
<reference evidence="2 3" key="1">
    <citation type="submission" date="2017-03" db="EMBL/GenBank/DDBJ databases">
        <title>Genome of the blue death feigning beetle - Asbolus verrucosus.</title>
        <authorList>
            <person name="Rider S.D."/>
        </authorList>
    </citation>
    <scope>NUCLEOTIDE SEQUENCE [LARGE SCALE GENOMIC DNA]</scope>
    <source>
        <strain evidence="2">Butters</strain>
        <tissue evidence="2">Head and leg muscle</tissue>
    </source>
</reference>
<sequence>MAARFAFILLASLLIFQTLSWESHAFITRRDAPDAKASDASQTIDDALQSFKSGLDDLVKNIQGNELLQNVTQSLKSFGEQVEAQGKQLMEKIQNAGQTQ</sequence>
<evidence type="ECO:0000313" key="2">
    <source>
        <dbReference type="EMBL" id="RZB40700.1"/>
    </source>
</evidence>
<evidence type="ECO:0000313" key="3">
    <source>
        <dbReference type="Proteomes" id="UP000292052"/>
    </source>
</evidence>
<dbReference type="Proteomes" id="UP000292052">
    <property type="component" value="Unassembled WGS sequence"/>
</dbReference>
<dbReference type="AlphaFoldDB" id="A0A482VC74"/>
<name>A0A482VC74_ASBVE</name>
<proteinExistence type="predicted"/>
<comment type="caution">
    <text evidence="2">The sequence shown here is derived from an EMBL/GenBank/DDBJ whole genome shotgun (WGS) entry which is preliminary data.</text>
</comment>
<protein>
    <submittedName>
        <fullName evidence="2">Uncharacterized protein</fullName>
    </submittedName>
</protein>
<gene>
    <name evidence="2" type="ORF">BDFB_003145</name>
</gene>
<accession>A0A482VC74</accession>
<keyword evidence="1" id="KW-0732">Signal</keyword>